<dbReference type="InterPro" id="IPR016055">
    <property type="entry name" value="A-D-PHexomutase_a/b/a-I/II/III"/>
</dbReference>
<evidence type="ECO:0000256" key="16">
    <source>
        <dbReference type="ARBA" id="ARBA00049318"/>
    </source>
</evidence>
<evidence type="ECO:0000256" key="12">
    <source>
        <dbReference type="ARBA" id="ARBA00023235"/>
    </source>
</evidence>
<evidence type="ECO:0000256" key="3">
    <source>
        <dbReference type="ARBA" id="ARBA00010231"/>
    </source>
</evidence>
<keyword evidence="9" id="KW-0378">Hydrolase</keyword>
<dbReference type="Pfam" id="PF02878">
    <property type="entry name" value="PGM_PMM_I"/>
    <property type="match status" value="1"/>
</dbReference>
<gene>
    <name evidence="20" type="ORF">BN1723_014465</name>
</gene>
<dbReference type="PANTHER" id="PTHR22573">
    <property type="entry name" value="PHOSPHOHEXOMUTASE FAMILY MEMBER"/>
    <property type="match status" value="1"/>
</dbReference>
<evidence type="ECO:0000256" key="13">
    <source>
        <dbReference type="ARBA" id="ARBA00023277"/>
    </source>
</evidence>
<evidence type="ECO:0000256" key="15">
    <source>
        <dbReference type="ARBA" id="ARBA00041398"/>
    </source>
</evidence>
<evidence type="ECO:0000256" key="2">
    <source>
        <dbReference type="ARBA" id="ARBA00001946"/>
    </source>
</evidence>
<keyword evidence="11" id="KW-0460">Magnesium</keyword>
<dbReference type="EC" id="5.4.2.2" evidence="4"/>
<comment type="function">
    <text evidence="18">Catalyzes the reversible isomerization of alpha-D-glucose 1-phosphate to alpha-D-glucose 6-phosphate. The mechanism proceeds via the intermediate compound alpha-D-glucose 1,6-bisphosphate. Key enzyme in hexose metabolism. The reverse reaction is an essential step for biosynthesis because glucose 1-phosphate is the starting point for the synthesis of UDP-glucose, which acts as a precursor for the synthesis of oligosaccharides and trehalose.</text>
</comment>
<dbReference type="GO" id="GO:0003676">
    <property type="term" value="F:nucleic acid binding"/>
    <property type="evidence" value="ECO:0007669"/>
    <property type="project" value="InterPro"/>
</dbReference>
<proteinExistence type="inferred from homology"/>
<comment type="catalytic activity">
    <reaction evidence="17">
        <text>O-phospho-L-seryl-[protein] + alpha-D-glucose 1-phosphate = alpha-D-glucose 1,6-bisphosphate + L-seryl-[protein]</text>
        <dbReference type="Rhea" id="RHEA:68748"/>
        <dbReference type="Rhea" id="RHEA-COMP:9863"/>
        <dbReference type="Rhea" id="RHEA-COMP:11604"/>
        <dbReference type="ChEBI" id="CHEBI:29999"/>
        <dbReference type="ChEBI" id="CHEBI:58392"/>
        <dbReference type="ChEBI" id="CHEBI:58601"/>
        <dbReference type="ChEBI" id="CHEBI:83421"/>
    </reaction>
</comment>
<dbReference type="GO" id="GO:0000175">
    <property type="term" value="F:3'-5'-RNA exonuclease activity"/>
    <property type="evidence" value="ECO:0007669"/>
    <property type="project" value="InterPro"/>
</dbReference>
<comment type="similarity">
    <text evidence="3">Belongs to the phosphohexose mutase family.</text>
</comment>
<dbReference type="InterPro" id="IPR005841">
    <property type="entry name" value="Alpha-D-phosphohexomutase_SF"/>
</dbReference>
<comment type="catalytic activity">
    <reaction evidence="1">
        <text>alpha-D-glucose 1-phosphate = alpha-D-glucose 6-phosphate</text>
        <dbReference type="Rhea" id="RHEA:23536"/>
        <dbReference type="ChEBI" id="CHEBI:58225"/>
        <dbReference type="ChEBI" id="CHEBI:58601"/>
        <dbReference type="EC" id="5.4.2.2"/>
    </reaction>
</comment>
<evidence type="ECO:0000256" key="17">
    <source>
        <dbReference type="ARBA" id="ARBA00049409"/>
    </source>
</evidence>
<dbReference type="InterPro" id="IPR013520">
    <property type="entry name" value="Ribonucl_H"/>
</dbReference>
<dbReference type="GO" id="GO:0005829">
    <property type="term" value="C:cytosol"/>
    <property type="evidence" value="ECO:0007669"/>
    <property type="project" value="TreeGrafter"/>
</dbReference>
<evidence type="ECO:0000256" key="4">
    <source>
        <dbReference type="ARBA" id="ARBA00012728"/>
    </source>
</evidence>
<keyword evidence="6" id="KW-0597">Phosphoprotein</keyword>
<dbReference type="InterPro" id="IPR005844">
    <property type="entry name" value="A-D-PHexomutase_a/b/a-I"/>
</dbReference>
<evidence type="ECO:0000256" key="7">
    <source>
        <dbReference type="ARBA" id="ARBA00022722"/>
    </source>
</evidence>
<evidence type="ECO:0000259" key="19">
    <source>
        <dbReference type="SMART" id="SM00479"/>
    </source>
</evidence>
<dbReference type="InterPro" id="IPR012337">
    <property type="entry name" value="RNaseH-like_sf"/>
</dbReference>
<dbReference type="SUPFAM" id="SSF53098">
    <property type="entry name" value="Ribonuclease H-like"/>
    <property type="match status" value="1"/>
</dbReference>
<evidence type="ECO:0000256" key="6">
    <source>
        <dbReference type="ARBA" id="ARBA00022553"/>
    </source>
</evidence>
<keyword evidence="12" id="KW-0413">Isomerase</keyword>
<dbReference type="InterPro" id="IPR005845">
    <property type="entry name" value="A-D-PHexomutase_a/b/a-II"/>
</dbReference>
<dbReference type="Gene3D" id="3.40.120.10">
    <property type="entry name" value="Alpha-D-Glucose-1,6-Bisphosphate, subunit A, domain 3"/>
    <property type="match status" value="4"/>
</dbReference>
<dbReference type="PRINTS" id="PR00509">
    <property type="entry name" value="PGMPMM"/>
</dbReference>
<dbReference type="CDD" id="cd06135">
    <property type="entry name" value="Orn"/>
    <property type="match status" value="1"/>
</dbReference>
<dbReference type="Pfam" id="PF02879">
    <property type="entry name" value="PGM_PMM_II"/>
    <property type="match status" value="1"/>
</dbReference>
<evidence type="ECO:0000256" key="14">
    <source>
        <dbReference type="ARBA" id="ARBA00039995"/>
    </source>
</evidence>
<dbReference type="InterPro" id="IPR036900">
    <property type="entry name" value="A-D-PHexomutase_C_sf"/>
</dbReference>
<evidence type="ECO:0000256" key="18">
    <source>
        <dbReference type="ARBA" id="ARBA00056382"/>
    </source>
</evidence>
<dbReference type="Gene3D" id="3.30.310.50">
    <property type="entry name" value="Alpha-D-phosphohexomutase, C-terminal domain"/>
    <property type="match status" value="1"/>
</dbReference>
<organism evidence="20 21">
    <name type="scientific">Verticillium longisporum</name>
    <name type="common">Verticillium dahliae var. longisporum</name>
    <dbReference type="NCBI Taxonomy" id="100787"/>
    <lineage>
        <taxon>Eukaryota</taxon>
        <taxon>Fungi</taxon>
        <taxon>Dikarya</taxon>
        <taxon>Ascomycota</taxon>
        <taxon>Pezizomycotina</taxon>
        <taxon>Sordariomycetes</taxon>
        <taxon>Hypocreomycetidae</taxon>
        <taxon>Glomerellales</taxon>
        <taxon>Plectosphaerellaceae</taxon>
        <taxon>Verticillium</taxon>
    </lineage>
</organism>
<dbReference type="GO" id="GO:0046872">
    <property type="term" value="F:metal ion binding"/>
    <property type="evidence" value="ECO:0007669"/>
    <property type="project" value="UniProtKB-KW"/>
</dbReference>
<dbReference type="InterPro" id="IPR005846">
    <property type="entry name" value="A-D-PHexomutase_a/b/a-III"/>
</dbReference>
<evidence type="ECO:0000256" key="5">
    <source>
        <dbReference type="ARBA" id="ARBA00022526"/>
    </source>
</evidence>
<keyword evidence="5" id="KW-0313">Glucose metabolism</keyword>
<name>A0A0G4MAB3_VERLO</name>
<dbReference type="SMART" id="SM00479">
    <property type="entry name" value="EXOIII"/>
    <property type="match status" value="1"/>
</dbReference>
<keyword evidence="10" id="KW-0269">Exonuclease</keyword>
<dbReference type="Proteomes" id="UP000045706">
    <property type="component" value="Unassembled WGS sequence"/>
</dbReference>
<dbReference type="GO" id="GO:0004614">
    <property type="term" value="F:phosphoglucomutase activity"/>
    <property type="evidence" value="ECO:0007669"/>
    <property type="project" value="UniProtKB-EC"/>
</dbReference>
<comment type="catalytic activity">
    <reaction evidence="16">
        <text>alpha-D-glucose 1,6-bisphosphate + L-seryl-[protein] = O-phospho-L-seryl-[protein] + alpha-D-glucose 6-phosphate</text>
        <dbReference type="Rhea" id="RHEA:68752"/>
        <dbReference type="Rhea" id="RHEA-COMP:9863"/>
        <dbReference type="Rhea" id="RHEA-COMP:11604"/>
        <dbReference type="ChEBI" id="CHEBI:29999"/>
        <dbReference type="ChEBI" id="CHEBI:58225"/>
        <dbReference type="ChEBI" id="CHEBI:58392"/>
        <dbReference type="ChEBI" id="CHEBI:83421"/>
    </reaction>
</comment>
<dbReference type="PANTHER" id="PTHR22573:SF2">
    <property type="entry name" value="PHOSPHOGLUCOMUTASE"/>
    <property type="match status" value="1"/>
</dbReference>
<evidence type="ECO:0000256" key="1">
    <source>
        <dbReference type="ARBA" id="ARBA00000443"/>
    </source>
</evidence>
<evidence type="ECO:0000256" key="10">
    <source>
        <dbReference type="ARBA" id="ARBA00022839"/>
    </source>
</evidence>
<evidence type="ECO:0000313" key="21">
    <source>
        <dbReference type="Proteomes" id="UP000045706"/>
    </source>
</evidence>
<evidence type="ECO:0000256" key="9">
    <source>
        <dbReference type="ARBA" id="ARBA00022801"/>
    </source>
</evidence>
<evidence type="ECO:0000313" key="20">
    <source>
        <dbReference type="EMBL" id="CRK31237.1"/>
    </source>
</evidence>
<dbReference type="GO" id="GO:0006006">
    <property type="term" value="P:glucose metabolic process"/>
    <property type="evidence" value="ECO:0007669"/>
    <property type="project" value="UniProtKB-KW"/>
</dbReference>
<sequence length="852" mass="92437">MDYLRSRATPAKAVPQQAASDGPLVWIDCEMTGLDPDTEEILEIHCIITTGNLEPLDGPGWGVVVHQPASRLDQMGEWCTDMHAKTGLTEAVLASTTTPQQAAEGLLAHIRKYVPTPKVGLLAGNTVHADRGFLAKQPYTPIVEHLHHRIVDVSSLKEAAKRWCPREIVEGAPAKTGTHRGREDIEESIAEARYYREVIFGATWSQGREALAAEPTSDDEHPNLPLPTFVPTNLPSTVSSSFSFSIPYSCFELQSTMSVQTVEFKPFQDQKPGTSGLRKKVTVFQQAHYSEAFVASILLSIPEGVEGSFLVIGGDGRYWNPEVCQLIAKIGAAYGVKKLLIGQNGILSTPAASHIIRKRASSCHVLPLDALMPLRLQLTLGYPIPPLSQLHHLALASCLLVTGPYGIDIFQKELGLEGATQNCIPSPDFNGGHPDPNLTYAHSLVEVVDKHNIPFGAASDGDGDRNMIYGANAFVSPGDSLAIIAHHAHLIPYFKKNGVFGLARSMPTSGAVDLVAKKQGLNCYEVPTGWKFFCALFDSDKLSICGEESFGTGSNHIREKDGLWAVVAWLNVIAGIGVQNPGVTPSIKQIQKDFWTEYGRTFFTRYDYEDVDSDGAAKVVGTLKELVDKPDFIGSKIGDREVTEAGNFSYTDLDGSVSSGQGLYAKFSSGSRIVVRLSGTGSSGATIRLYIEQYSPKNDFGIKYNLANGGPAPESVTNKIYETSKTLTSYKIADVPDVDLSTIGTQTIGNLEVEIIDSTADYTQMLKEIFDFDLIKKFFSTHPDFKVLFDGLHGVTGPYGIDIFQKELGLEGATQNCIPSPDFNGGHPDPNLTYAHSLVEVSPMGCRSLVPV</sequence>
<dbReference type="EMBL" id="CVQI01023447">
    <property type="protein sequence ID" value="CRK31237.1"/>
    <property type="molecule type" value="Genomic_DNA"/>
</dbReference>
<dbReference type="FunFam" id="3.40.120.10:FF:000006">
    <property type="entry name" value="Phosphoglucomutase PgmA"/>
    <property type="match status" value="1"/>
</dbReference>
<dbReference type="Pfam" id="PF00929">
    <property type="entry name" value="RNase_T"/>
    <property type="match status" value="1"/>
</dbReference>
<feature type="domain" description="Exonuclease" evidence="19">
    <location>
        <begin position="23"/>
        <end position="201"/>
    </location>
</feature>
<accession>A0A0G4MAB3</accession>
<evidence type="ECO:0000256" key="8">
    <source>
        <dbReference type="ARBA" id="ARBA00022723"/>
    </source>
</evidence>
<dbReference type="NCBIfam" id="NF005737">
    <property type="entry name" value="PRK07564.1-1"/>
    <property type="match status" value="1"/>
</dbReference>
<dbReference type="Pfam" id="PF02880">
    <property type="entry name" value="PGM_PMM_III"/>
    <property type="match status" value="1"/>
</dbReference>
<protein>
    <recommendedName>
        <fullName evidence="14">Phosphoglucomutase</fullName>
        <ecNumber evidence="4">5.4.2.2</ecNumber>
    </recommendedName>
    <alternativeName>
        <fullName evidence="15">Glucose phosphomutase</fullName>
    </alternativeName>
</protein>
<dbReference type="InterPro" id="IPR036397">
    <property type="entry name" value="RNaseH_sf"/>
</dbReference>
<keyword evidence="13" id="KW-0119">Carbohydrate metabolism</keyword>
<keyword evidence="8" id="KW-0479">Metal-binding</keyword>
<dbReference type="SUPFAM" id="SSF55957">
    <property type="entry name" value="Phosphoglucomutase, C-terminal domain"/>
    <property type="match status" value="1"/>
</dbReference>
<comment type="cofactor">
    <cofactor evidence="2">
        <name>Mg(2+)</name>
        <dbReference type="ChEBI" id="CHEBI:18420"/>
    </cofactor>
</comment>
<dbReference type="InterPro" id="IPR045244">
    <property type="entry name" value="PGM"/>
</dbReference>
<evidence type="ECO:0000256" key="11">
    <source>
        <dbReference type="ARBA" id="ARBA00022842"/>
    </source>
</evidence>
<dbReference type="SUPFAM" id="SSF53738">
    <property type="entry name" value="Phosphoglucomutase, first 3 domains"/>
    <property type="match status" value="5"/>
</dbReference>
<keyword evidence="7" id="KW-0540">Nuclease</keyword>
<dbReference type="Pfam" id="PF24947">
    <property type="entry name" value="PGM1_C_vert_fung"/>
    <property type="match status" value="1"/>
</dbReference>
<dbReference type="FunFam" id="3.30.310.50:FF:000002">
    <property type="entry name" value="Phosphoglucomutase 5"/>
    <property type="match status" value="1"/>
</dbReference>
<dbReference type="Gene3D" id="3.30.420.10">
    <property type="entry name" value="Ribonuclease H-like superfamily/Ribonuclease H"/>
    <property type="match status" value="1"/>
</dbReference>
<dbReference type="AlphaFoldDB" id="A0A0G4MAB3"/>
<dbReference type="NCBIfam" id="NF003765">
    <property type="entry name" value="PRK05359.1"/>
    <property type="match status" value="1"/>
</dbReference>
<reference evidence="21" key="1">
    <citation type="submission" date="2015-05" db="EMBL/GenBank/DDBJ databases">
        <authorList>
            <person name="Fogelqvist Johan"/>
        </authorList>
    </citation>
    <scope>NUCLEOTIDE SEQUENCE [LARGE SCALE GENOMIC DNA]</scope>
</reference>
<dbReference type="FunFam" id="3.40.120.10:FF:000004">
    <property type="entry name" value="Phosphoglucomutase 5"/>
    <property type="match status" value="2"/>
</dbReference>
<dbReference type="InterPro" id="IPR022894">
    <property type="entry name" value="Oligoribonuclease"/>
</dbReference>